<dbReference type="InterPro" id="IPR053176">
    <property type="entry name" value="T6SS_TssE1-like"/>
</dbReference>
<proteinExistence type="predicted"/>
<protein>
    <submittedName>
        <fullName evidence="2">Type VI secretion system lysozyme-related protein</fullName>
    </submittedName>
</protein>
<reference evidence="2 3" key="1">
    <citation type="journal article" date="2012" name="Stand. Genomic Sci.">
        <title>Complete genome sequence of Terriglobus saanensis type strain SP1PR4(T), an Acidobacteria from tundra soil.</title>
        <authorList>
            <person name="Rawat S.R."/>
            <person name="Mannisto M.K."/>
            <person name="Starovoytov V."/>
            <person name="Goodwin L."/>
            <person name="Nolan M."/>
            <person name="Hauser L."/>
            <person name="Land M."/>
            <person name="Davenport K.W."/>
            <person name="Woyke T."/>
            <person name="Haggblom M.M."/>
        </authorList>
    </citation>
    <scope>NUCLEOTIDE SEQUENCE</scope>
    <source>
        <strain evidence="3">ATCC BAA-1853 / DSM 23119 / SP1PR4</strain>
    </source>
</reference>
<evidence type="ECO:0000313" key="2">
    <source>
        <dbReference type="EMBL" id="ADV81917.1"/>
    </source>
</evidence>
<dbReference type="EMBL" id="CP002467">
    <property type="protein sequence ID" value="ADV81917.1"/>
    <property type="molecule type" value="Genomic_DNA"/>
</dbReference>
<dbReference type="KEGG" id="tsa:AciPR4_1086"/>
<keyword evidence="3" id="KW-1185">Reference proteome</keyword>
<gene>
    <name evidence="2" type="ordered locus">AciPR4_1086</name>
</gene>
<feature type="domain" description="IraD/Gp25-like" evidence="1">
    <location>
        <begin position="40"/>
        <end position="138"/>
    </location>
</feature>
<dbReference type="AlphaFoldDB" id="E8UX30"/>
<dbReference type="eggNOG" id="COG3518">
    <property type="taxonomic scope" value="Bacteria"/>
</dbReference>
<dbReference type="OrthoDB" id="119583at2"/>
<dbReference type="Proteomes" id="UP000006844">
    <property type="component" value="Chromosome"/>
</dbReference>
<organism evidence="2 3">
    <name type="scientific">Terriglobus saanensis (strain ATCC BAA-1853 / DSM 23119 / SP1PR4)</name>
    <dbReference type="NCBI Taxonomy" id="401053"/>
    <lineage>
        <taxon>Bacteria</taxon>
        <taxon>Pseudomonadati</taxon>
        <taxon>Acidobacteriota</taxon>
        <taxon>Terriglobia</taxon>
        <taxon>Terriglobales</taxon>
        <taxon>Acidobacteriaceae</taxon>
        <taxon>Terriglobus</taxon>
    </lineage>
</organism>
<sequence length="159" mass="18068">MLPVFSMSNTRETIFVQSVLDRLREKTSWPTTRAASLRYLKEAIRRDIEDLLNTRRPPIPEIENYPLANVSVLNMGLQDISQLGSSADGRLEEIQRAVQQCIETFEPRLQNLIVTAKNGSTPRREIWLTIEATIQVQPAAETISFDTMLDLTSGMYSVK</sequence>
<dbReference type="PANTHER" id="PTHR38595">
    <property type="entry name" value="CYTOPLASMIC PROTEIN-RELATED"/>
    <property type="match status" value="1"/>
</dbReference>
<dbReference type="Gene3D" id="3.10.450.40">
    <property type="match status" value="1"/>
</dbReference>
<name>E8UX30_TERSS</name>
<dbReference type="PANTHER" id="PTHR38595:SF1">
    <property type="entry name" value="TYPE VI SECRETION SYSTEM COMPONENT TSSE1"/>
    <property type="match status" value="1"/>
</dbReference>
<dbReference type="InterPro" id="IPR017737">
    <property type="entry name" value="TssE1-like"/>
</dbReference>
<dbReference type="InterPro" id="IPR007048">
    <property type="entry name" value="IraD/Gp25-like"/>
</dbReference>
<dbReference type="SUPFAM" id="SSF160719">
    <property type="entry name" value="gpW/gp25-like"/>
    <property type="match status" value="1"/>
</dbReference>
<evidence type="ECO:0000313" key="3">
    <source>
        <dbReference type="Proteomes" id="UP000006844"/>
    </source>
</evidence>
<dbReference type="HOGENOM" id="CLU_102944_1_1_0"/>
<dbReference type="STRING" id="401053.AciPR4_1086"/>
<evidence type="ECO:0000259" key="1">
    <source>
        <dbReference type="Pfam" id="PF04965"/>
    </source>
</evidence>
<dbReference type="NCBIfam" id="TIGR03357">
    <property type="entry name" value="VI_zyme"/>
    <property type="match status" value="1"/>
</dbReference>
<accession>E8UX30</accession>
<dbReference type="Pfam" id="PF04965">
    <property type="entry name" value="GPW_gp25"/>
    <property type="match status" value="1"/>
</dbReference>